<dbReference type="EMBL" id="JBAHYK010003933">
    <property type="protein sequence ID" value="KAL0563105.1"/>
    <property type="molecule type" value="Genomic_DNA"/>
</dbReference>
<reference evidence="2 3" key="1">
    <citation type="submission" date="2024-02" db="EMBL/GenBank/DDBJ databases">
        <title>A draft genome for the cacao thread blight pathogen Marasmius crinis-equi.</title>
        <authorList>
            <person name="Cohen S.P."/>
            <person name="Baruah I.K."/>
            <person name="Amoako-Attah I."/>
            <person name="Bukari Y."/>
            <person name="Meinhardt L.W."/>
            <person name="Bailey B.A."/>
        </authorList>
    </citation>
    <scope>NUCLEOTIDE SEQUENCE [LARGE SCALE GENOMIC DNA]</scope>
    <source>
        <strain evidence="2 3">GH-76</strain>
    </source>
</reference>
<evidence type="ECO:0000256" key="1">
    <source>
        <dbReference type="SAM" id="MobiDB-lite"/>
    </source>
</evidence>
<feature type="region of interest" description="Disordered" evidence="1">
    <location>
        <begin position="1"/>
        <end position="76"/>
    </location>
</feature>
<comment type="caution">
    <text evidence="2">The sequence shown here is derived from an EMBL/GenBank/DDBJ whole genome shotgun (WGS) entry which is preliminary data.</text>
</comment>
<proteinExistence type="predicted"/>
<sequence length="340" mass="37554">MTPSSSSATPSSLLTTPSTSLPSSGPSPAVASLPLHHGVSNNADPPIVLAHGPGKSQITQQQPQIHVPQSHQITQQQQNTIPQPVQQLASCCLPQPPQMVQQQQQNNALQPAQVRQPQQTHLYSMNTHAMNSLQPSPFTPQQQQDVQTMSSLNIFQHAQGIQDQQQTDVQQKTEMDWLSSVDITSLFLDLEMNGVSNTLINATPEDLQALCQHPYYQYRNTAMTALPYGNPMFPNGSMLNWPASEESLPSANDLYHNPQASQITNPLAYLPFQANHTASTTSCALMDKKLRRTKVCTEVKGKLELLICPEIARMCRLVKGCAQLRSRLNKEPRLKDNRVS</sequence>
<name>A0ABR3EJT0_9AGAR</name>
<evidence type="ECO:0000313" key="3">
    <source>
        <dbReference type="Proteomes" id="UP001465976"/>
    </source>
</evidence>
<organism evidence="2 3">
    <name type="scientific">Marasmius crinis-equi</name>
    <dbReference type="NCBI Taxonomy" id="585013"/>
    <lineage>
        <taxon>Eukaryota</taxon>
        <taxon>Fungi</taxon>
        <taxon>Dikarya</taxon>
        <taxon>Basidiomycota</taxon>
        <taxon>Agaricomycotina</taxon>
        <taxon>Agaricomycetes</taxon>
        <taxon>Agaricomycetidae</taxon>
        <taxon>Agaricales</taxon>
        <taxon>Marasmiineae</taxon>
        <taxon>Marasmiaceae</taxon>
        <taxon>Marasmius</taxon>
    </lineage>
</organism>
<protein>
    <submittedName>
        <fullName evidence="2">Uncharacterized protein</fullName>
    </submittedName>
</protein>
<evidence type="ECO:0000313" key="2">
    <source>
        <dbReference type="EMBL" id="KAL0563105.1"/>
    </source>
</evidence>
<feature type="compositionally biased region" description="Low complexity" evidence="1">
    <location>
        <begin position="66"/>
        <end position="76"/>
    </location>
</feature>
<feature type="compositionally biased region" description="Low complexity" evidence="1">
    <location>
        <begin position="1"/>
        <end position="28"/>
    </location>
</feature>
<keyword evidence="3" id="KW-1185">Reference proteome</keyword>
<gene>
    <name evidence="2" type="ORF">V5O48_018971</name>
</gene>
<dbReference type="Proteomes" id="UP001465976">
    <property type="component" value="Unassembled WGS sequence"/>
</dbReference>
<accession>A0ABR3EJT0</accession>